<dbReference type="SUPFAM" id="SSF48371">
    <property type="entry name" value="ARM repeat"/>
    <property type="match status" value="1"/>
</dbReference>
<gene>
    <name evidence="1" type="ORF">A6X21_06835</name>
</gene>
<dbReference type="Proteomes" id="UP000094828">
    <property type="component" value="Unassembled WGS sequence"/>
</dbReference>
<evidence type="ECO:0008006" key="3">
    <source>
        <dbReference type="Google" id="ProtNLM"/>
    </source>
</evidence>
<keyword evidence="2" id="KW-1185">Reference proteome</keyword>
<dbReference type="EMBL" id="LYDR01000116">
    <property type="protein sequence ID" value="ODA30047.1"/>
    <property type="molecule type" value="Genomic_DNA"/>
</dbReference>
<evidence type="ECO:0000313" key="2">
    <source>
        <dbReference type="Proteomes" id="UP000094828"/>
    </source>
</evidence>
<sequence>MCAFIYALNDTDERVRLKAADEIGDQIRKHCCCSPEVVAALTHALGDCHKPVVRQATQALELCGYEVVEGNCDAVCSTSCAPGTCPGTAPAVAPAPAPMAPEAVPAPVPPAARKNSEYRQLFSFNN</sequence>
<name>A0A1C3E9W5_9PLAN</name>
<proteinExistence type="predicted"/>
<dbReference type="InterPro" id="IPR016024">
    <property type="entry name" value="ARM-type_fold"/>
</dbReference>
<dbReference type="Pfam" id="PF13646">
    <property type="entry name" value="HEAT_2"/>
    <property type="match status" value="1"/>
</dbReference>
<accession>A0A1C3E9W5</accession>
<dbReference type="InterPro" id="IPR011989">
    <property type="entry name" value="ARM-like"/>
</dbReference>
<comment type="caution">
    <text evidence="1">The sequence shown here is derived from an EMBL/GenBank/DDBJ whole genome shotgun (WGS) entry which is preliminary data.</text>
</comment>
<organism evidence="1 2">
    <name type="scientific">Planctopirus hydrillae</name>
    <dbReference type="NCBI Taxonomy" id="1841610"/>
    <lineage>
        <taxon>Bacteria</taxon>
        <taxon>Pseudomonadati</taxon>
        <taxon>Planctomycetota</taxon>
        <taxon>Planctomycetia</taxon>
        <taxon>Planctomycetales</taxon>
        <taxon>Planctomycetaceae</taxon>
        <taxon>Planctopirus</taxon>
    </lineage>
</organism>
<evidence type="ECO:0000313" key="1">
    <source>
        <dbReference type="EMBL" id="ODA30047.1"/>
    </source>
</evidence>
<protein>
    <recommendedName>
        <fullName evidence="3">HEAT repeat domain-containing protein</fullName>
    </recommendedName>
</protein>
<reference evidence="1 2" key="1">
    <citation type="submission" date="2016-05" db="EMBL/GenBank/DDBJ databases">
        <title>Genomic and physiological characterization of Planctopirus sp. isolated from fresh water lake.</title>
        <authorList>
            <person name="Subhash Y."/>
            <person name="Ramana C."/>
        </authorList>
    </citation>
    <scope>NUCLEOTIDE SEQUENCE [LARGE SCALE GENOMIC DNA]</scope>
    <source>
        <strain evidence="1 2">JC280</strain>
    </source>
</reference>
<dbReference type="Gene3D" id="1.25.10.10">
    <property type="entry name" value="Leucine-rich Repeat Variant"/>
    <property type="match status" value="1"/>
</dbReference>
<dbReference type="AlphaFoldDB" id="A0A1C3E9W5"/>